<keyword evidence="3 6" id="KW-0812">Transmembrane</keyword>
<comment type="subcellular location">
    <subcellularLocation>
        <location evidence="1">Cell membrane</location>
        <topology evidence="1">Multi-pass membrane protein</topology>
    </subcellularLocation>
</comment>
<keyword evidence="2" id="KW-1003">Cell membrane</keyword>
<dbReference type="GO" id="GO:0005886">
    <property type="term" value="C:plasma membrane"/>
    <property type="evidence" value="ECO:0007669"/>
    <property type="project" value="UniProtKB-SubCell"/>
</dbReference>
<dbReference type="EMBL" id="SMFY01000002">
    <property type="protein sequence ID" value="TCK28152.1"/>
    <property type="molecule type" value="Genomic_DNA"/>
</dbReference>
<evidence type="ECO:0000256" key="5">
    <source>
        <dbReference type="ARBA" id="ARBA00023136"/>
    </source>
</evidence>
<gene>
    <name evidence="8" type="ORF">EV667_2149</name>
</gene>
<dbReference type="AlphaFoldDB" id="A0A4R1IC91"/>
<feature type="transmembrane region" description="Helical" evidence="6">
    <location>
        <begin position="6"/>
        <end position="26"/>
    </location>
</feature>
<evidence type="ECO:0000256" key="1">
    <source>
        <dbReference type="ARBA" id="ARBA00004651"/>
    </source>
</evidence>
<dbReference type="Proteomes" id="UP000295030">
    <property type="component" value="Unassembled WGS sequence"/>
</dbReference>
<organism evidence="8 9">
    <name type="scientific">Ancylobacter aquaticus</name>
    <dbReference type="NCBI Taxonomy" id="100"/>
    <lineage>
        <taxon>Bacteria</taxon>
        <taxon>Pseudomonadati</taxon>
        <taxon>Pseudomonadota</taxon>
        <taxon>Alphaproteobacteria</taxon>
        <taxon>Hyphomicrobiales</taxon>
        <taxon>Xanthobacteraceae</taxon>
        <taxon>Ancylobacter</taxon>
    </lineage>
</organism>
<evidence type="ECO:0000256" key="6">
    <source>
        <dbReference type="SAM" id="Phobius"/>
    </source>
</evidence>
<dbReference type="InterPro" id="IPR051311">
    <property type="entry name" value="DedA_domain"/>
</dbReference>
<evidence type="ECO:0000313" key="8">
    <source>
        <dbReference type="EMBL" id="TCK28152.1"/>
    </source>
</evidence>
<feature type="transmembrane region" description="Helical" evidence="6">
    <location>
        <begin position="144"/>
        <end position="167"/>
    </location>
</feature>
<feature type="transmembrane region" description="Helical" evidence="6">
    <location>
        <begin position="173"/>
        <end position="197"/>
    </location>
</feature>
<keyword evidence="5 6" id="KW-0472">Membrane</keyword>
<reference evidence="8 9" key="1">
    <citation type="submission" date="2019-03" db="EMBL/GenBank/DDBJ databases">
        <title>Genomic Encyclopedia of Type Strains, Phase IV (KMG-IV): sequencing the most valuable type-strain genomes for metagenomic binning, comparative biology and taxonomic classification.</title>
        <authorList>
            <person name="Goeker M."/>
        </authorList>
    </citation>
    <scope>NUCLEOTIDE SEQUENCE [LARGE SCALE GENOMIC DNA]</scope>
    <source>
        <strain evidence="8 9">DSM 101</strain>
    </source>
</reference>
<dbReference type="PANTHER" id="PTHR42709:SF6">
    <property type="entry name" value="UNDECAPRENYL PHOSPHATE TRANSPORTER A"/>
    <property type="match status" value="1"/>
</dbReference>
<sequence>MDFDPVSTVMVWISTFGLLGLFTVALTERFVPVMPSYGLLLAVGIAAAEGTWSLPGALLASGAGSLVGCAACFYAVRVLGETRSRRLVFGAGRLFGMSTERTDRWIGTFRRNQTVLAFSLQLLPTVRLFAPAFAALLRGPSGRFLAATAAGIAVWNGVFVTAGYIAAHTIDTANATVLALGVLGGVLAVEAAVIGIGHSLRARCAPKVALHRN</sequence>
<evidence type="ECO:0000259" key="7">
    <source>
        <dbReference type="Pfam" id="PF09335"/>
    </source>
</evidence>
<accession>A0A4R1IC91</accession>
<dbReference type="InterPro" id="IPR032816">
    <property type="entry name" value="VTT_dom"/>
</dbReference>
<comment type="caution">
    <text evidence="8">The sequence shown here is derived from an EMBL/GenBank/DDBJ whole genome shotgun (WGS) entry which is preliminary data.</text>
</comment>
<feature type="transmembrane region" description="Helical" evidence="6">
    <location>
        <begin position="33"/>
        <end position="52"/>
    </location>
</feature>
<evidence type="ECO:0000256" key="3">
    <source>
        <dbReference type="ARBA" id="ARBA00022692"/>
    </source>
</evidence>
<dbReference type="OrthoDB" id="9813426at2"/>
<feature type="transmembrane region" description="Helical" evidence="6">
    <location>
        <begin position="58"/>
        <end position="76"/>
    </location>
</feature>
<protein>
    <submittedName>
        <fullName evidence="8">Membrane protein DedA with SNARE-associated domain</fullName>
    </submittedName>
</protein>
<evidence type="ECO:0000256" key="2">
    <source>
        <dbReference type="ARBA" id="ARBA00022475"/>
    </source>
</evidence>
<keyword evidence="9" id="KW-1185">Reference proteome</keyword>
<dbReference type="PANTHER" id="PTHR42709">
    <property type="entry name" value="ALKALINE PHOSPHATASE LIKE PROTEIN"/>
    <property type="match status" value="1"/>
</dbReference>
<proteinExistence type="predicted"/>
<dbReference type="Pfam" id="PF09335">
    <property type="entry name" value="VTT_dom"/>
    <property type="match status" value="1"/>
</dbReference>
<evidence type="ECO:0000313" key="9">
    <source>
        <dbReference type="Proteomes" id="UP000295030"/>
    </source>
</evidence>
<keyword evidence="4 6" id="KW-1133">Transmembrane helix</keyword>
<feature type="domain" description="VTT" evidence="7">
    <location>
        <begin position="35"/>
        <end position="164"/>
    </location>
</feature>
<name>A0A4R1IC91_ANCAQ</name>
<dbReference type="RefSeq" id="WP_131835329.1">
    <property type="nucleotide sequence ID" value="NZ_SMFY01000002.1"/>
</dbReference>
<evidence type="ECO:0000256" key="4">
    <source>
        <dbReference type="ARBA" id="ARBA00022989"/>
    </source>
</evidence>